<evidence type="ECO:0000313" key="3">
    <source>
        <dbReference type="EMBL" id="ROV57538.1"/>
    </source>
</evidence>
<accession>A0A3N3DTK7</accession>
<protein>
    <submittedName>
        <fullName evidence="3">Peptidase C14</fullName>
    </submittedName>
</protein>
<gene>
    <name evidence="3" type="ORF">EGH82_22615</name>
</gene>
<dbReference type="Proteomes" id="UP000278792">
    <property type="component" value="Unassembled WGS sequence"/>
</dbReference>
<dbReference type="AlphaFoldDB" id="A0A3N3DTK7"/>
<dbReference type="EMBL" id="RKIK01000141">
    <property type="protein sequence ID" value="ROV57538.1"/>
    <property type="molecule type" value="Genomic_DNA"/>
</dbReference>
<proteinExistence type="predicted"/>
<evidence type="ECO:0000313" key="4">
    <source>
        <dbReference type="Proteomes" id="UP000278792"/>
    </source>
</evidence>
<comment type="caution">
    <text evidence="3">The sequence shown here is derived from an EMBL/GenBank/DDBJ whole genome shotgun (WGS) entry which is preliminary data.</text>
</comment>
<sequence length="628" mass="71674">MRLGCYEFDTTVEEHHKNLQEIASDEKTLIFLDTNILAYLYKLHANARKEFFDWAKTIKKQNRLFLPHWAANEYSNRVTTNKLHDYTNRKKSSDNVNPDKAKKMYDTLYEMASLFVDEEILASCNFPGDRTQFLDEFKNAINSLDTYTSAFKTQFKVGDIHKEIVENFSDIVLESNLPELCARADQEGPSRFEHRLPPGFKDDTKSENRFGDLIIWFEILTKAHELEGTFDKVLFVSNDEKPDWVYAPTQRANEYKGQRKIVANKNPVLKIAHPRLVDEFETKVGHKNFTICTLADLVESLSKVEPALLTNIAGAIQIEVQIESDDDEVEAANDEPDEVQSTPEVVGDVPTDTGNELGAANNEPYETESSPVLDNDTVFEYELEALQDSLYQCDGPGEINEIITELKTHNWYIQNPAIIKIMSLAHLDLDPSASFVLGRNIYQAACGNSQKAIEFMTSLARKLSIFDNDIANHVLAGMAFEIYFDGLGQPRQQTKFDYAETVLKVITIDGYEPAKNFISTKVRASTLDLVFIPGDLNEPKHDIIIEVSEDETKENSFILNSVQFNDQELIEDDDESPDNSWSRRVYTAIDLYEDISNEYSVPRWALRIQNEHNLTLQNLLIPEGKKLK</sequence>
<name>A0A3N3DTK7_9VIBR</name>
<evidence type="ECO:0000256" key="1">
    <source>
        <dbReference type="SAM" id="MobiDB-lite"/>
    </source>
</evidence>
<dbReference type="RefSeq" id="WP_123783799.1">
    <property type="nucleotide sequence ID" value="NZ_RKIK01000141.1"/>
</dbReference>
<dbReference type="Pfam" id="PF18476">
    <property type="entry name" value="PIN_8"/>
    <property type="match status" value="1"/>
</dbReference>
<feature type="domain" description="PIN like" evidence="2">
    <location>
        <begin position="29"/>
        <end position="252"/>
    </location>
</feature>
<reference evidence="3 4" key="1">
    <citation type="submission" date="2018-11" db="EMBL/GenBank/DDBJ databases">
        <title>Vibrio ponticus strain CAIM 1751 pathogenic for the snapper Lutjanus guttatus.</title>
        <authorList>
            <person name="Soto-Rodriguez S."/>
            <person name="Lozano-Olvera R."/>
            <person name="Gomez-Gil B."/>
        </authorList>
    </citation>
    <scope>NUCLEOTIDE SEQUENCE [LARGE SCALE GENOMIC DNA]</scope>
    <source>
        <strain evidence="3 4">CAIM 1751</strain>
    </source>
</reference>
<feature type="region of interest" description="Disordered" evidence="1">
    <location>
        <begin position="331"/>
        <end position="371"/>
    </location>
</feature>
<evidence type="ECO:0000259" key="2">
    <source>
        <dbReference type="Pfam" id="PF18476"/>
    </source>
</evidence>
<dbReference type="InterPro" id="IPR041578">
    <property type="entry name" value="PIN_8"/>
</dbReference>
<organism evidence="3 4">
    <name type="scientific">Vibrio ponticus</name>
    <dbReference type="NCBI Taxonomy" id="265668"/>
    <lineage>
        <taxon>Bacteria</taxon>
        <taxon>Pseudomonadati</taxon>
        <taxon>Pseudomonadota</taxon>
        <taxon>Gammaproteobacteria</taxon>
        <taxon>Vibrionales</taxon>
        <taxon>Vibrionaceae</taxon>
        <taxon>Vibrio</taxon>
    </lineage>
</organism>